<dbReference type="Pfam" id="PF00288">
    <property type="entry name" value="GHMP_kinases_N"/>
    <property type="match status" value="1"/>
</dbReference>
<dbReference type="SUPFAM" id="SSF54211">
    <property type="entry name" value="Ribosomal protein S5 domain 2-like"/>
    <property type="match status" value="1"/>
</dbReference>
<protein>
    <submittedName>
        <fullName evidence="12">Mevalonate kinase</fullName>
    </submittedName>
</protein>
<keyword evidence="7" id="KW-0460">Magnesium</keyword>
<dbReference type="Pfam" id="PF08544">
    <property type="entry name" value="GHMP_kinases_C"/>
    <property type="match status" value="1"/>
</dbReference>
<evidence type="ECO:0000256" key="7">
    <source>
        <dbReference type="ARBA" id="ARBA00022842"/>
    </source>
</evidence>
<feature type="domain" description="GHMP kinase C-terminal" evidence="11">
    <location>
        <begin position="222"/>
        <end position="297"/>
    </location>
</feature>
<evidence type="ECO:0000256" key="6">
    <source>
        <dbReference type="ARBA" id="ARBA00022840"/>
    </source>
</evidence>
<dbReference type="Gene3D" id="3.30.70.890">
    <property type="entry name" value="GHMP kinase, C-terminal domain"/>
    <property type="match status" value="1"/>
</dbReference>
<keyword evidence="4" id="KW-0547">Nucleotide-binding</keyword>
<evidence type="ECO:0000256" key="4">
    <source>
        <dbReference type="ARBA" id="ARBA00022741"/>
    </source>
</evidence>
<feature type="domain" description="GHMP kinase N-terminal" evidence="10">
    <location>
        <begin position="76"/>
        <end position="155"/>
    </location>
</feature>
<sequence length="310" mass="31507">MTIPLHPRAEAHGKVIVLGEHAVVYGYPAVAAGLPQGIVLEASPRPDPRLPITLTIPAWDLDLELHAGSDHPVARACLEVLAHCDGPVTGWALHGASALPARAGLGSSAALTVALARLVFGPDASIDDVVAASLAGERVFHGEPSGLDSRVAAQGGVLRYVRGEPPRSIVPGAPLPLCIIPSGIPRSTADQVARCRSRLEHLPSVVRPVLIAIGQAVESGIHAIEHGDLDTLGVLFDVAHGLLGALDVSSPALDRMAADARAAGARGAKLTGAGCGGCLLALAGDAPDAAARLTAAFPTLRPLFVEVAAS</sequence>
<keyword evidence="2" id="KW-0444">Lipid biosynthesis</keyword>
<gene>
    <name evidence="12" type="ORF">SAMN02745121_00438</name>
</gene>
<proteinExistence type="predicted"/>
<accession>A0A1I1T6C9</accession>
<dbReference type="InterPro" id="IPR020568">
    <property type="entry name" value="Ribosomal_Su5_D2-typ_SF"/>
</dbReference>
<dbReference type="InterPro" id="IPR036554">
    <property type="entry name" value="GHMP_kinase_C_sf"/>
</dbReference>
<dbReference type="PANTHER" id="PTHR43290:SF2">
    <property type="entry name" value="MEVALONATE KINASE"/>
    <property type="match status" value="1"/>
</dbReference>
<dbReference type="GO" id="GO:0019287">
    <property type="term" value="P:isopentenyl diphosphate biosynthetic process, mevalonate pathway"/>
    <property type="evidence" value="ECO:0007669"/>
    <property type="project" value="UniProtKB-UniPathway"/>
</dbReference>
<dbReference type="PANTHER" id="PTHR43290">
    <property type="entry name" value="MEVALONATE KINASE"/>
    <property type="match status" value="1"/>
</dbReference>
<reference evidence="13" key="1">
    <citation type="submission" date="2016-10" db="EMBL/GenBank/DDBJ databases">
        <authorList>
            <person name="Varghese N."/>
            <person name="Submissions S."/>
        </authorList>
    </citation>
    <scope>NUCLEOTIDE SEQUENCE [LARGE SCALE GENOMIC DNA]</scope>
    <source>
        <strain evidence="13">ATCC 25963</strain>
    </source>
</reference>
<evidence type="ECO:0000259" key="10">
    <source>
        <dbReference type="Pfam" id="PF00288"/>
    </source>
</evidence>
<dbReference type="Proteomes" id="UP000199400">
    <property type="component" value="Unassembled WGS sequence"/>
</dbReference>
<dbReference type="EMBL" id="FOMX01000002">
    <property type="protein sequence ID" value="SFD52678.1"/>
    <property type="molecule type" value="Genomic_DNA"/>
</dbReference>
<dbReference type="UniPathway" id="UPA00057">
    <property type="reaction ID" value="UER00098"/>
</dbReference>
<dbReference type="InterPro" id="IPR014721">
    <property type="entry name" value="Ribsml_uS5_D2-typ_fold_subgr"/>
</dbReference>
<evidence type="ECO:0000259" key="11">
    <source>
        <dbReference type="Pfam" id="PF08544"/>
    </source>
</evidence>
<dbReference type="SUPFAM" id="SSF55060">
    <property type="entry name" value="GHMP Kinase, C-terminal domain"/>
    <property type="match status" value="1"/>
</dbReference>
<dbReference type="GO" id="GO:0005524">
    <property type="term" value="F:ATP binding"/>
    <property type="evidence" value="ECO:0007669"/>
    <property type="project" value="UniProtKB-KW"/>
</dbReference>
<evidence type="ECO:0000256" key="9">
    <source>
        <dbReference type="ARBA" id="ARBA00029438"/>
    </source>
</evidence>
<evidence type="ECO:0000256" key="8">
    <source>
        <dbReference type="ARBA" id="ARBA00023098"/>
    </source>
</evidence>
<comment type="pathway">
    <text evidence="9">Isoprenoid biosynthesis; isopentenyl diphosphate biosynthesis via mevalonate pathway; isopentenyl diphosphate from (R)-mevalonate: step 1/3.</text>
</comment>
<dbReference type="NCBIfam" id="TIGR00549">
    <property type="entry name" value="mevalon_kin"/>
    <property type="match status" value="1"/>
</dbReference>
<dbReference type="InterPro" id="IPR006204">
    <property type="entry name" value="GHMP_kinase_N_dom"/>
</dbReference>
<keyword evidence="3" id="KW-0808">Transferase</keyword>
<dbReference type="RefSeq" id="WP_096334321.1">
    <property type="nucleotide sequence ID" value="NZ_FOMX01000002.1"/>
</dbReference>
<evidence type="ECO:0000256" key="3">
    <source>
        <dbReference type="ARBA" id="ARBA00022679"/>
    </source>
</evidence>
<dbReference type="AlphaFoldDB" id="A0A1I1T6C9"/>
<dbReference type="InterPro" id="IPR006205">
    <property type="entry name" value="Mev_gal_kin"/>
</dbReference>
<dbReference type="OrthoDB" id="9764892at2"/>
<dbReference type="GO" id="GO:0004496">
    <property type="term" value="F:mevalonate kinase activity"/>
    <property type="evidence" value="ECO:0007669"/>
    <property type="project" value="InterPro"/>
</dbReference>
<dbReference type="GO" id="GO:0005829">
    <property type="term" value="C:cytosol"/>
    <property type="evidence" value="ECO:0007669"/>
    <property type="project" value="TreeGrafter"/>
</dbReference>
<evidence type="ECO:0000256" key="2">
    <source>
        <dbReference type="ARBA" id="ARBA00022516"/>
    </source>
</evidence>
<organism evidence="12 13">
    <name type="scientific">Nannocystis exedens</name>
    <dbReference type="NCBI Taxonomy" id="54"/>
    <lineage>
        <taxon>Bacteria</taxon>
        <taxon>Pseudomonadati</taxon>
        <taxon>Myxococcota</taxon>
        <taxon>Polyangia</taxon>
        <taxon>Nannocystales</taxon>
        <taxon>Nannocystaceae</taxon>
        <taxon>Nannocystis</taxon>
    </lineage>
</organism>
<keyword evidence="13" id="KW-1185">Reference proteome</keyword>
<keyword evidence="1" id="KW-0963">Cytoplasm</keyword>
<keyword evidence="8" id="KW-0443">Lipid metabolism</keyword>
<dbReference type="Gene3D" id="3.30.230.10">
    <property type="match status" value="1"/>
</dbReference>
<evidence type="ECO:0000313" key="13">
    <source>
        <dbReference type="Proteomes" id="UP000199400"/>
    </source>
</evidence>
<dbReference type="InterPro" id="IPR013750">
    <property type="entry name" value="GHMP_kinase_C_dom"/>
</dbReference>
<evidence type="ECO:0000256" key="1">
    <source>
        <dbReference type="ARBA" id="ARBA00022490"/>
    </source>
</evidence>
<name>A0A1I1T6C9_9BACT</name>
<evidence type="ECO:0000313" key="12">
    <source>
        <dbReference type="EMBL" id="SFD52678.1"/>
    </source>
</evidence>
<dbReference type="PRINTS" id="PR00959">
    <property type="entry name" value="MEVGALKINASE"/>
</dbReference>
<keyword evidence="5 12" id="KW-0418">Kinase</keyword>
<evidence type="ECO:0000256" key="5">
    <source>
        <dbReference type="ARBA" id="ARBA00022777"/>
    </source>
</evidence>
<keyword evidence="6" id="KW-0067">ATP-binding</keyword>
<dbReference type="STRING" id="54.SAMN02745121_00438"/>